<gene>
    <name evidence="2" type="ORF">E0L32_010726</name>
</gene>
<keyword evidence="3" id="KW-1185">Reference proteome</keyword>
<evidence type="ECO:0000313" key="2">
    <source>
        <dbReference type="EMBL" id="TPX07627.1"/>
    </source>
</evidence>
<dbReference type="InterPro" id="IPR050261">
    <property type="entry name" value="FrsA_esterase"/>
</dbReference>
<evidence type="ECO:0000313" key="3">
    <source>
        <dbReference type="Proteomes" id="UP000319257"/>
    </source>
</evidence>
<reference evidence="2 3" key="1">
    <citation type="submission" date="2019-06" db="EMBL/GenBank/DDBJ databases">
        <title>Draft genome sequence of the filamentous fungus Phialemoniopsis curvata isolated from diesel fuel.</title>
        <authorList>
            <person name="Varaljay V.A."/>
            <person name="Lyon W.J."/>
            <person name="Crouch A.L."/>
            <person name="Drake C.E."/>
            <person name="Hollomon J.M."/>
            <person name="Nadeau L.J."/>
            <person name="Nunn H.S."/>
            <person name="Stevenson B.S."/>
            <person name="Bojanowski C.L."/>
            <person name="Crookes-Goodson W.J."/>
        </authorList>
    </citation>
    <scope>NUCLEOTIDE SEQUENCE [LARGE SCALE GENOMIC DNA]</scope>
    <source>
        <strain evidence="2 3">D216</strain>
    </source>
</reference>
<dbReference type="GO" id="GO:0016787">
    <property type="term" value="F:hydrolase activity"/>
    <property type="evidence" value="ECO:0007669"/>
    <property type="project" value="UniProtKB-KW"/>
</dbReference>
<dbReference type="EMBL" id="SKBQ01000089">
    <property type="protein sequence ID" value="TPX07627.1"/>
    <property type="molecule type" value="Genomic_DNA"/>
</dbReference>
<sequence length="487" mass="53247">MAPHAVGDDEVVGIRPFAVVGDVPMKEAAVRVEVQHVETVPMEVEQKEEEEEEEHKKPSRNWIMGEEAFERRMPHHDGIRALWETKWKFPCTMSVYPFHDGKFEDFEPVFQHLIENNVNDGTSPAYTKAFLPAAEALALRADSLLAAAAAHGRGADADADSKAQASALYLRACSLYRIARFPYITSSPAVNDPVKWHAWQLQKAAYAKAGKLWDEPLQEVHVPHRPHRHRRANDGGAAAAASSSSIPVYVRVPRAAEDGAHPCPLVILMTGLDGYRPDNTARCDEFLARGWACCVAEVPGTADCPADPADPAAAERLWDDLLAWAGAVGVFDMARVMVWGLSSGGYYAVRIAHTHASRLAGVVAQGAGAHLFFDPGWLARADGHEYPFLLTPALAMKHGYGSVEEYVAGAQKKFSLLENGILDMPSTRLLLVNGTMDGLMPIEDSMLLFEHGSPKEARFFSGALHMGYPKANGSVYPWMESVMASVV</sequence>
<dbReference type="InterPro" id="IPR029058">
    <property type="entry name" value="AB_hydrolase_fold"/>
</dbReference>
<name>A0A507AKS4_9PEZI</name>
<keyword evidence="1" id="KW-0378">Hydrolase</keyword>
<dbReference type="OrthoDB" id="5409895at2759"/>
<dbReference type="PANTHER" id="PTHR22946">
    <property type="entry name" value="DIENELACTONE HYDROLASE DOMAIN-CONTAINING PROTEIN-RELATED"/>
    <property type="match status" value="1"/>
</dbReference>
<dbReference type="InterPro" id="IPR010520">
    <property type="entry name" value="FrsA-like"/>
</dbReference>
<dbReference type="FunFam" id="3.40.50.1820:FF:000145">
    <property type="entry name" value="Pigment biosynthesis protein"/>
    <property type="match status" value="1"/>
</dbReference>
<comment type="caution">
    <text evidence="2">The sequence shown here is derived from an EMBL/GenBank/DDBJ whole genome shotgun (WGS) entry which is preliminary data.</text>
</comment>
<accession>A0A507AKS4</accession>
<dbReference type="Pfam" id="PF06500">
    <property type="entry name" value="FrsA-like"/>
    <property type="match status" value="1"/>
</dbReference>
<protein>
    <submittedName>
        <fullName evidence="2">Uncharacterized protein</fullName>
    </submittedName>
</protein>
<dbReference type="SUPFAM" id="SSF53474">
    <property type="entry name" value="alpha/beta-Hydrolases"/>
    <property type="match status" value="1"/>
</dbReference>
<evidence type="ECO:0000256" key="1">
    <source>
        <dbReference type="ARBA" id="ARBA00022801"/>
    </source>
</evidence>
<organism evidence="2 3">
    <name type="scientific">Thyridium curvatum</name>
    <dbReference type="NCBI Taxonomy" id="1093900"/>
    <lineage>
        <taxon>Eukaryota</taxon>
        <taxon>Fungi</taxon>
        <taxon>Dikarya</taxon>
        <taxon>Ascomycota</taxon>
        <taxon>Pezizomycotina</taxon>
        <taxon>Sordariomycetes</taxon>
        <taxon>Sordariomycetidae</taxon>
        <taxon>Thyridiales</taxon>
        <taxon>Thyridiaceae</taxon>
        <taxon>Thyridium</taxon>
    </lineage>
</organism>
<dbReference type="InParanoid" id="A0A507AKS4"/>
<dbReference type="AlphaFoldDB" id="A0A507AKS4"/>
<dbReference type="PANTHER" id="PTHR22946:SF12">
    <property type="entry name" value="CONIDIAL PIGMENT BIOSYNTHESIS PROTEIN AYG1 (AFU_ORTHOLOGUE AFUA_2G17550)"/>
    <property type="match status" value="1"/>
</dbReference>
<dbReference type="STRING" id="1093900.A0A507AKS4"/>
<dbReference type="Gene3D" id="3.40.50.1820">
    <property type="entry name" value="alpha/beta hydrolase"/>
    <property type="match status" value="1"/>
</dbReference>
<dbReference type="RefSeq" id="XP_030989338.1">
    <property type="nucleotide sequence ID" value="XM_031133376.1"/>
</dbReference>
<dbReference type="GeneID" id="41978173"/>
<dbReference type="Proteomes" id="UP000319257">
    <property type="component" value="Unassembled WGS sequence"/>
</dbReference>
<proteinExistence type="predicted"/>